<proteinExistence type="predicted"/>
<evidence type="ECO:0000313" key="8">
    <source>
        <dbReference type="Proteomes" id="UP000593575"/>
    </source>
</evidence>
<dbReference type="Proteomes" id="UP000593575">
    <property type="component" value="Unassembled WGS sequence"/>
</dbReference>
<protein>
    <recommendedName>
        <fullName evidence="6">Protein kinase domain-containing protein</fullName>
    </recommendedName>
</protein>
<reference evidence="7 8" key="1">
    <citation type="journal article" date="2019" name="Genome Biol. Evol.">
        <title>Insights into the evolution of the New World diploid cottons (Gossypium, subgenus Houzingenia) based on genome sequencing.</title>
        <authorList>
            <person name="Grover C.E."/>
            <person name="Arick M.A. 2nd"/>
            <person name="Thrash A."/>
            <person name="Conover J.L."/>
            <person name="Sanders W.S."/>
            <person name="Peterson D.G."/>
            <person name="Frelichowski J.E."/>
            <person name="Scheffler J.A."/>
            <person name="Scheffler B.E."/>
            <person name="Wendel J.F."/>
        </authorList>
    </citation>
    <scope>NUCLEOTIDE SEQUENCE [LARGE SCALE GENOMIC DNA]</scope>
    <source>
        <strain evidence="7">6</strain>
        <tissue evidence="7">Leaf</tissue>
    </source>
</reference>
<feature type="chain" id="PRO_5029770743" description="Protein kinase domain-containing protein" evidence="5">
    <location>
        <begin position="18"/>
        <end position="178"/>
    </location>
</feature>
<feature type="domain" description="Protein kinase" evidence="6">
    <location>
        <begin position="60"/>
        <end position="178"/>
    </location>
</feature>
<dbReference type="GO" id="GO:0005886">
    <property type="term" value="C:plasma membrane"/>
    <property type="evidence" value="ECO:0007669"/>
    <property type="project" value="UniProtKB-SubCell"/>
</dbReference>
<keyword evidence="8" id="KW-1185">Reference proteome</keyword>
<dbReference type="SUPFAM" id="SSF56112">
    <property type="entry name" value="Protein kinase-like (PK-like)"/>
    <property type="match status" value="1"/>
</dbReference>
<feature type="signal peptide" evidence="5">
    <location>
        <begin position="1"/>
        <end position="17"/>
    </location>
</feature>
<dbReference type="InterPro" id="IPR011009">
    <property type="entry name" value="Kinase-like_dom_sf"/>
</dbReference>
<dbReference type="EMBL" id="JABFAE010000002">
    <property type="protein sequence ID" value="MBA0824182.1"/>
    <property type="molecule type" value="Genomic_DNA"/>
</dbReference>
<gene>
    <name evidence="7" type="ORF">Goarm_020864</name>
</gene>
<organism evidence="7 8">
    <name type="scientific">Gossypium armourianum</name>
    <dbReference type="NCBI Taxonomy" id="34283"/>
    <lineage>
        <taxon>Eukaryota</taxon>
        <taxon>Viridiplantae</taxon>
        <taxon>Streptophyta</taxon>
        <taxon>Embryophyta</taxon>
        <taxon>Tracheophyta</taxon>
        <taxon>Spermatophyta</taxon>
        <taxon>Magnoliopsida</taxon>
        <taxon>eudicotyledons</taxon>
        <taxon>Gunneridae</taxon>
        <taxon>Pentapetalae</taxon>
        <taxon>rosids</taxon>
        <taxon>malvids</taxon>
        <taxon>Malvales</taxon>
        <taxon>Malvaceae</taxon>
        <taxon>Malvoideae</taxon>
        <taxon>Gossypium</taxon>
    </lineage>
</organism>
<dbReference type="AlphaFoldDB" id="A0A7J9IQ20"/>
<sequence>MLFGIHVFGFLPTFSSSFILSEKSKTDSSSSGETSNRGGSEHIAAQTFPFRELAMATKNFSSECLLGEGGFGRVYKGRLESINQVSWQMMVEKLYKSLYYIAQSAFWSLYIVAIKQLDRNGLQGNREFLVEVLMLSLLHHPNLVNLTGYCADGDQRLLVYEYMPLGSLEDHLHGMYKY</sequence>
<keyword evidence="2" id="KW-0808">Transferase</keyword>
<dbReference type="InterPro" id="IPR000719">
    <property type="entry name" value="Prot_kinase_dom"/>
</dbReference>
<evidence type="ECO:0000256" key="3">
    <source>
        <dbReference type="ARBA" id="ARBA00023136"/>
    </source>
</evidence>
<name>A0A7J9IQ20_9ROSI</name>
<keyword evidence="2" id="KW-0418">Kinase</keyword>
<keyword evidence="2" id="KW-0723">Serine/threonine-protein kinase</keyword>
<comment type="caution">
    <text evidence="7">The sequence shown here is derived from an EMBL/GenBank/DDBJ whole genome shotgun (WGS) entry which is preliminary data.</text>
</comment>
<dbReference type="FunFam" id="3.30.200.20:FF:000266">
    <property type="entry name" value="probable serine/threonine-protein kinase RLCKVII"/>
    <property type="match status" value="1"/>
</dbReference>
<evidence type="ECO:0000256" key="5">
    <source>
        <dbReference type="SAM" id="SignalP"/>
    </source>
</evidence>
<keyword evidence="4" id="KW-0449">Lipoprotein</keyword>
<keyword evidence="5" id="KW-0732">Signal</keyword>
<dbReference type="PROSITE" id="PS50011">
    <property type="entry name" value="PROTEIN_KINASE_DOM"/>
    <property type="match status" value="1"/>
</dbReference>
<evidence type="ECO:0000313" key="7">
    <source>
        <dbReference type="EMBL" id="MBA0824182.1"/>
    </source>
</evidence>
<evidence type="ECO:0000256" key="4">
    <source>
        <dbReference type="ARBA" id="ARBA00023288"/>
    </source>
</evidence>
<dbReference type="Gene3D" id="3.30.200.20">
    <property type="entry name" value="Phosphorylase Kinase, domain 1"/>
    <property type="match status" value="1"/>
</dbReference>
<dbReference type="GO" id="GO:0005524">
    <property type="term" value="F:ATP binding"/>
    <property type="evidence" value="ECO:0007669"/>
    <property type="project" value="InterPro"/>
</dbReference>
<accession>A0A7J9IQ20</accession>
<dbReference type="InterPro" id="IPR001245">
    <property type="entry name" value="Ser-Thr/Tyr_kinase_cat_dom"/>
</dbReference>
<dbReference type="GO" id="GO:0004674">
    <property type="term" value="F:protein serine/threonine kinase activity"/>
    <property type="evidence" value="ECO:0007669"/>
    <property type="project" value="UniProtKB-KW"/>
</dbReference>
<dbReference type="PANTHER" id="PTHR47985">
    <property type="entry name" value="OS07G0668900 PROTEIN"/>
    <property type="match status" value="1"/>
</dbReference>
<evidence type="ECO:0000256" key="1">
    <source>
        <dbReference type="ARBA" id="ARBA00004193"/>
    </source>
</evidence>
<keyword evidence="3" id="KW-0472">Membrane</keyword>
<evidence type="ECO:0000259" key="6">
    <source>
        <dbReference type="PROSITE" id="PS50011"/>
    </source>
</evidence>
<dbReference type="Pfam" id="PF07714">
    <property type="entry name" value="PK_Tyr_Ser-Thr"/>
    <property type="match status" value="1"/>
</dbReference>
<dbReference type="PANTHER" id="PTHR47985:SF2">
    <property type="entry name" value="SERINE_THREONINE-PROTEIN KINASE PBL7-RELATED"/>
    <property type="match status" value="1"/>
</dbReference>
<comment type="subcellular location">
    <subcellularLocation>
        <location evidence="1">Cell membrane</location>
        <topology evidence="1">Lipid-anchor</topology>
    </subcellularLocation>
</comment>
<evidence type="ECO:0000256" key="2">
    <source>
        <dbReference type="ARBA" id="ARBA00022527"/>
    </source>
</evidence>